<proteinExistence type="predicted"/>
<organism evidence="2">
    <name type="scientific">Brugia malayi</name>
    <name type="common">Filarial nematode worm</name>
    <dbReference type="NCBI Taxonomy" id="6279"/>
    <lineage>
        <taxon>Eukaryota</taxon>
        <taxon>Metazoa</taxon>
        <taxon>Ecdysozoa</taxon>
        <taxon>Nematoda</taxon>
        <taxon>Chromadorea</taxon>
        <taxon>Rhabditida</taxon>
        <taxon>Spirurina</taxon>
        <taxon>Spiruromorpha</taxon>
        <taxon>Filarioidea</taxon>
        <taxon>Onchocercidae</taxon>
        <taxon>Brugia</taxon>
    </lineage>
</organism>
<evidence type="ECO:0000313" key="2">
    <source>
        <dbReference type="EMBL" id="CDP92396.1"/>
    </source>
</evidence>
<feature type="compositionally biased region" description="Polar residues" evidence="1">
    <location>
        <begin position="19"/>
        <end position="28"/>
    </location>
</feature>
<dbReference type="AlphaFoldDB" id="A0A1I9G0G1"/>
<sequence length="101" mass="11414">MMQLTEVISNLTKRRTTGSDDSTTANNNEQEDMDEFVDAVDVFYEESESDIYDDNVQCIVAENDDMIEKDEILHELGLMLNSTLASDYDGANVARLNAHFL</sequence>
<protein>
    <submittedName>
        <fullName evidence="2">Bm8968</fullName>
    </submittedName>
</protein>
<name>A0A1I9G0G1_BRUMA</name>
<evidence type="ECO:0000256" key="1">
    <source>
        <dbReference type="SAM" id="MobiDB-lite"/>
    </source>
</evidence>
<feature type="region of interest" description="Disordered" evidence="1">
    <location>
        <begin position="1"/>
        <end position="32"/>
    </location>
</feature>
<reference evidence="2" key="2">
    <citation type="submission" date="2012-12" db="EMBL/GenBank/DDBJ databases">
        <authorList>
            <consortium name="WormBase Consortium"/>
            <person name="Ghedin E."/>
            <person name="Paulini M."/>
        </authorList>
    </citation>
    <scope>NUCLEOTIDE SEQUENCE</scope>
    <source>
        <strain evidence="2">FR3</strain>
    </source>
</reference>
<reference evidence="2" key="1">
    <citation type="journal article" date="2007" name="Science">
        <title>Draft genome of the filarial nematode parasite Brugia malayi.</title>
        <authorList>
            <person name="Ghedin E."/>
            <person name="Wang S."/>
            <person name="Spiro D."/>
            <person name="Caler E."/>
            <person name="Zhao Q."/>
            <person name="Crabtree J."/>
            <person name="Allen J.E."/>
            <person name="Delcher A.L."/>
            <person name="Guiliano D.B."/>
            <person name="Miranda-Saavedra D."/>
            <person name="Angiuoli S.V."/>
            <person name="Creasy T."/>
            <person name="Amedeo P."/>
            <person name="Haas B."/>
            <person name="El-Sayed N.M."/>
            <person name="Wortman J.R."/>
            <person name="Feldblyum T."/>
            <person name="Tallon L."/>
            <person name="Schatz M."/>
            <person name="Shumway M."/>
            <person name="Koo H."/>
            <person name="Salzberg S.L."/>
            <person name="Schobel S."/>
            <person name="Pertea M."/>
            <person name="Pop M."/>
            <person name="White O."/>
            <person name="Barton G.J."/>
            <person name="Carlow C.K."/>
            <person name="Crawford M.J."/>
            <person name="Daub J."/>
            <person name="Dimmic M.W."/>
            <person name="Estes C.F."/>
            <person name="Foster J.M."/>
            <person name="Ganatra M."/>
            <person name="Gregory W.F."/>
            <person name="Johnson N.M."/>
            <person name="Jin J."/>
            <person name="Komuniecki R."/>
            <person name="Korf I."/>
            <person name="Kumar S."/>
            <person name="Laney S."/>
            <person name="Li B.W."/>
            <person name="Li W."/>
            <person name="Lindblom T.H."/>
            <person name="Lustigman S."/>
            <person name="Ma D."/>
            <person name="Maina C.V."/>
            <person name="Martin D.M."/>
            <person name="McCarter J.P."/>
            <person name="McReynolds L."/>
            <person name="Mitreva M."/>
            <person name="Nutman T.B."/>
            <person name="Parkinson J."/>
            <person name="Peregrin-Alvarez J.M."/>
            <person name="Poole C."/>
            <person name="Ren Q."/>
            <person name="Saunders L."/>
            <person name="Sluder A.E."/>
            <person name="Smith K."/>
            <person name="Stanke M."/>
            <person name="Unnasch T.R."/>
            <person name="Ware J."/>
            <person name="Wei A.D."/>
            <person name="Weil G."/>
            <person name="Williams D.J."/>
            <person name="Zhang Y."/>
            <person name="Williams S.A."/>
            <person name="Fraser-Liggett C."/>
            <person name="Slatko B."/>
            <person name="Blaxter M.L."/>
            <person name="Scott A.L."/>
        </authorList>
    </citation>
    <scope>NUCLEOTIDE SEQUENCE</scope>
    <source>
        <strain evidence="2">FR3</strain>
    </source>
</reference>
<gene>
    <name evidence="2" type="primary">Bm8968</name>
    <name evidence="2" type="ORF">BM_Bm8968</name>
</gene>
<feature type="compositionally biased region" description="Polar residues" evidence="1">
    <location>
        <begin position="1"/>
        <end position="11"/>
    </location>
</feature>
<accession>A0A1I9G0G1</accession>
<dbReference type="EMBL" id="LN856794">
    <property type="protein sequence ID" value="CDP92396.1"/>
    <property type="molecule type" value="Genomic_DNA"/>
</dbReference>